<dbReference type="EMBL" id="WXYO01000001">
    <property type="protein sequence ID" value="NAS10584.1"/>
    <property type="molecule type" value="Genomic_DNA"/>
</dbReference>
<dbReference type="SUPFAM" id="SSF53474">
    <property type="entry name" value="alpha/beta-Hydrolases"/>
    <property type="match status" value="1"/>
</dbReference>
<dbReference type="InterPro" id="IPR003140">
    <property type="entry name" value="PLipase/COase/thioEstase"/>
</dbReference>
<dbReference type="InterPro" id="IPR029058">
    <property type="entry name" value="AB_hydrolase_fold"/>
</dbReference>
<evidence type="ECO:0000313" key="5">
    <source>
        <dbReference type="EMBL" id="NAS10584.1"/>
    </source>
</evidence>
<protein>
    <submittedName>
        <fullName evidence="5">Prolyl oligopeptidase family serine peptidase</fullName>
    </submittedName>
</protein>
<keyword evidence="1 2" id="KW-0732">Signal</keyword>
<evidence type="ECO:0000259" key="4">
    <source>
        <dbReference type="Pfam" id="PF18435"/>
    </source>
</evidence>
<feature type="domain" description="Esterase Ig-like N-terminal" evidence="4">
    <location>
        <begin position="40"/>
        <end position="157"/>
    </location>
</feature>
<sequence length="439" mass="49386">MKNNTFWSLTLAFLILPLQFFAIQPSVDTIIQEQQMENGSYTLVVEGFDWGPAANRVILSMGETVNETTSGNYAVTVKRSAAGVEMGEQEAGGERPVIYSYVSDKNGNRVSEGSYVTLVLFVSPDHVLGSPIKYIFKEGRGANEWIDYQLIIKDNSTNRIWDKETNRILPIIDDFNLKGSYTYKNQTLTYAFFSPKQAKKNSPLIIWLHGGGEGGTDTSIPLTANKATNYASEEIQQIMGGAFVLVPQTPTFWMQSADGNYTRGDRNDIYNEALIGLIKQFVKDHPDIDQDRIYIGGCSNGGYMSLKLLLLYPDYFAAAYISALAYQSSYITDEQIQSIKDIPIWFVHSKDDPVTKANETVVPLYQRLIQAGAKKVHFSYYEHVTDITGLYGGDNYRYSGHWSWIYSHANTARLDFDGSPVVLDNRPVTIMEWMAAQQR</sequence>
<accession>A0A6L9E7H0</accession>
<proteinExistence type="predicted"/>
<dbReference type="Pfam" id="PF02230">
    <property type="entry name" value="Abhydrolase_2"/>
    <property type="match status" value="1"/>
</dbReference>
<keyword evidence="6" id="KW-1185">Reference proteome</keyword>
<dbReference type="Gene3D" id="2.60.40.2180">
    <property type="match status" value="1"/>
</dbReference>
<dbReference type="Gene3D" id="3.40.50.1820">
    <property type="entry name" value="alpha/beta hydrolase"/>
    <property type="match status" value="1"/>
</dbReference>
<dbReference type="InterPro" id="IPR050955">
    <property type="entry name" value="Plant_Biomass_Hydrol_Est"/>
</dbReference>
<organism evidence="5 6">
    <name type="scientific">Poritiphilus flavus</name>
    <dbReference type="NCBI Taxonomy" id="2697053"/>
    <lineage>
        <taxon>Bacteria</taxon>
        <taxon>Pseudomonadati</taxon>
        <taxon>Bacteroidota</taxon>
        <taxon>Flavobacteriia</taxon>
        <taxon>Flavobacteriales</taxon>
        <taxon>Flavobacteriaceae</taxon>
        <taxon>Poritiphilus</taxon>
    </lineage>
</organism>
<dbReference type="GO" id="GO:0016787">
    <property type="term" value="F:hydrolase activity"/>
    <property type="evidence" value="ECO:0007669"/>
    <property type="project" value="InterPro"/>
</dbReference>
<comment type="caution">
    <text evidence="5">The sequence shown here is derived from an EMBL/GenBank/DDBJ whole genome shotgun (WGS) entry which is preliminary data.</text>
</comment>
<feature type="signal peptide" evidence="2">
    <location>
        <begin position="1"/>
        <end position="22"/>
    </location>
</feature>
<dbReference type="InterPro" id="IPR041172">
    <property type="entry name" value="EstA_Ig-like_N"/>
</dbReference>
<evidence type="ECO:0000256" key="2">
    <source>
        <dbReference type="SAM" id="SignalP"/>
    </source>
</evidence>
<dbReference type="RefSeq" id="WP_161433384.1">
    <property type="nucleotide sequence ID" value="NZ_WXYO01000001.1"/>
</dbReference>
<feature type="domain" description="Phospholipase/carboxylesterase/thioesterase" evidence="3">
    <location>
        <begin position="197"/>
        <end position="382"/>
    </location>
</feature>
<dbReference type="AlphaFoldDB" id="A0A6L9E7H0"/>
<name>A0A6L9E7H0_9FLAO</name>
<evidence type="ECO:0000256" key="1">
    <source>
        <dbReference type="ARBA" id="ARBA00022729"/>
    </source>
</evidence>
<dbReference type="Proteomes" id="UP000475249">
    <property type="component" value="Unassembled WGS sequence"/>
</dbReference>
<dbReference type="PANTHER" id="PTHR43037:SF1">
    <property type="entry name" value="BLL1128 PROTEIN"/>
    <property type="match status" value="1"/>
</dbReference>
<evidence type="ECO:0000259" key="3">
    <source>
        <dbReference type="Pfam" id="PF02230"/>
    </source>
</evidence>
<feature type="chain" id="PRO_5027097767" evidence="2">
    <location>
        <begin position="23"/>
        <end position="439"/>
    </location>
</feature>
<gene>
    <name evidence="5" type="ORF">GTQ38_01130</name>
</gene>
<dbReference type="Pfam" id="PF18435">
    <property type="entry name" value="EstA_Ig_like"/>
    <property type="match status" value="1"/>
</dbReference>
<reference evidence="5 6" key="1">
    <citation type="submission" date="2020-01" db="EMBL/GenBank/DDBJ databases">
        <title>Bacteria diversity of Porities sp.</title>
        <authorList>
            <person name="Wang G."/>
        </authorList>
    </citation>
    <scope>NUCLEOTIDE SEQUENCE [LARGE SCALE GENOMIC DNA]</scope>
    <source>
        <strain evidence="5 6">R33</strain>
    </source>
</reference>
<dbReference type="PANTHER" id="PTHR43037">
    <property type="entry name" value="UNNAMED PRODUCT-RELATED"/>
    <property type="match status" value="1"/>
</dbReference>
<evidence type="ECO:0000313" key="6">
    <source>
        <dbReference type="Proteomes" id="UP000475249"/>
    </source>
</evidence>